<dbReference type="AlphaFoldDB" id="A0A7U3UUI7"/>
<comment type="catalytic activity">
    <reaction evidence="3">
        <text>alpha-L-fucose = beta-L-fucose</text>
        <dbReference type="Rhea" id="RHEA:25580"/>
        <dbReference type="ChEBI" id="CHEBI:42548"/>
        <dbReference type="ChEBI" id="CHEBI:42589"/>
        <dbReference type="EC" id="5.1.3.29"/>
    </reaction>
</comment>
<evidence type="ECO:0000256" key="3">
    <source>
        <dbReference type="ARBA" id="ARBA00036324"/>
    </source>
</evidence>
<dbReference type="PANTHER" id="PTHR31690:SF4">
    <property type="entry name" value="FUCOSE MUTAROTASE"/>
    <property type="match status" value="1"/>
</dbReference>
<evidence type="ECO:0000256" key="1">
    <source>
        <dbReference type="ARBA" id="ARBA00000223"/>
    </source>
</evidence>
<dbReference type="Proteomes" id="UP000595703">
    <property type="component" value="Chromosome"/>
</dbReference>
<gene>
    <name evidence="4" type="ORF">RVR_5213</name>
</gene>
<reference evidence="4 5" key="1">
    <citation type="journal article" date="2010" name="J. Bacteriol.">
        <title>Biochemical characterization of a novel indole prenyltransferase from Streptomyces sp. SN-593.</title>
        <authorList>
            <person name="Takahashi S."/>
            <person name="Takagi H."/>
            <person name="Toyoda A."/>
            <person name="Uramoto M."/>
            <person name="Nogawa T."/>
            <person name="Ueki M."/>
            <person name="Sakaki Y."/>
            <person name="Osada H."/>
        </authorList>
    </citation>
    <scope>NUCLEOTIDE SEQUENCE [LARGE SCALE GENOMIC DNA]</scope>
    <source>
        <strain evidence="4 5">SN-593</strain>
    </source>
</reference>
<organism evidence="4 5">
    <name type="scientific">Actinacidiphila reveromycinica</name>
    <dbReference type="NCBI Taxonomy" id="659352"/>
    <lineage>
        <taxon>Bacteria</taxon>
        <taxon>Bacillati</taxon>
        <taxon>Actinomycetota</taxon>
        <taxon>Actinomycetes</taxon>
        <taxon>Kitasatosporales</taxon>
        <taxon>Streptomycetaceae</taxon>
        <taxon>Actinacidiphila</taxon>
    </lineage>
</organism>
<dbReference type="GO" id="GO:0036373">
    <property type="term" value="F:L-fucose mutarotase activity"/>
    <property type="evidence" value="ECO:0007669"/>
    <property type="project" value="UniProtKB-EC"/>
</dbReference>
<evidence type="ECO:0000313" key="4">
    <source>
        <dbReference type="EMBL" id="BBA98856.1"/>
    </source>
</evidence>
<sequence length="139" mass="14907">MLRYQLTHPTILAALASAGHGSRVLVSDGHYPHTTGAHPAAERVYLNLAPDRMLVTEVLAALADAVPFEAATVMTPPPEQPEPEVFAEFRAALPGLPLDGLDRHAFYDAARGRDTALVIATGDRRTYANLLLTLGVRAD</sequence>
<comment type="catalytic activity">
    <reaction evidence="1">
        <text>beta-D-ribopyranose = beta-D-ribofuranose</text>
        <dbReference type="Rhea" id="RHEA:25432"/>
        <dbReference type="ChEBI" id="CHEBI:27476"/>
        <dbReference type="ChEBI" id="CHEBI:47002"/>
        <dbReference type="EC" id="5.4.99.62"/>
    </reaction>
</comment>
<name>A0A7U3UUI7_9ACTN</name>
<dbReference type="PANTHER" id="PTHR31690">
    <property type="entry name" value="FUCOSE MUTAROTASE"/>
    <property type="match status" value="1"/>
</dbReference>
<dbReference type="GO" id="GO:0042806">
    <property type="term" value="F:fucose binding"/>
    <property type="evidence" value="ECO:0007669"/>
    <property type="project" value="TreeGrafter"/>
</dbReference>
<keyword evidence="2" id="KW-0413">Isomerase</keyword>
<dbReference type="RefSeq" id="WP_202234930.1">
    <property type="nucleotide sequence ID" value="NZ_AP018365.1"/>
</dbReference>
<reference evidence="4 5" key="2">
    <citation type="journal article" date="2011" name="J. Antibiot.">
        <title>Furaquinocins I and J: novel polyketide isoprenoid hybrid compounds from Streptomyces reveromyceticus SN-593.</title>
        <authorList>
            <person name="Panthee S."/>
            <person name="Takahashi S."/>
            <person name="Takagi H."/>
            <person name="Nogawa T."/>
            <person name="Oowada E."/>
            <person name="Uramoto M."/>
            <person name="Osada H."/>
        </authorList>
    </citation>
    <scope>NUCLEOTIDE SEQUENCE [LARGE SCALE GENOMIC DNA]</scope>
    <source>
        <strain evidence="4 5">SN-593</strain>
    </source>
</reference>
<reference evidence="4 5" key="3">
    <citation type="journal article" date="2011" name="Nat. Chem. Biol.">
        <title>Reveromycin A biosynthesis uses RevG and RevJ for stereospecific spiroacetal formation.</title>
        <authorList>
            <person name="Takahashi S."/>
            <person name="Toyoda A."/>
            <person name="Sekiyama Y."/>
            <person name="Takagi H."/>
            <person name="Nogawa T."/>
            <person name="Uramoto M."/>
            <person name="Suzuki R."/>
            <person name="Koshino H."/>
            <person name="Kumano T."/>
            <person name="Panthee S."/>
            <person name="Dairi T."/>
            <person name="Ishikawa J."/>
            <person name="Ikeda H."/>
            <person name="Sakaki Y."/>
            <person name="Osada H."/>
        </authorList>
    </citation>
    <scope>NUCLEOTIDE SEQUENCE [LARGE SCALE GENOMIC DNA]</scope>
    <source>
        <strain evidence="4 5">SN-593</strain>
    </source>
</reference>
<protein>
    <submittedName>
        <fullName evidence="4">Putative D-ribose ABC transporter</fullName>
    </submittedName>
</protein>
<evidence type="ECO:0000256" key="2">
    <source>
        <dbReference type="ARBA" id="ARBA00023235"/>
    </source>
</evidence>
<dbReference type="Gene3D" id="3.40.1650.10">
    <property type="entry name" value="RbsD-like domain"/>
    <property type="match status" value="1"/>
</dbReference>
<dbReference type="InterPro" id="IPR050443">
    <property type="entry name" value="RbsD/FucU_mutarotase"/>
</dbReference>
<dbReference type="EMBL" id="AP018365">
    <property type="protein sequence ID" value="BBA98856.1"/>
    <property type="molecule type" value="Genomic_DNA"/>
</dbReference>
<proteinExistence type="predicted"/>
<accession>A0A7U3UUI7</accession>
<dbReference type="GO" id="GO:0006004">
    <property type="term" value="P:fucose metabolic process"/>
    <property type="evidence" value="ECO:0007669"/>
    <property type="project" value="TreeGrafter"/>
</dbReference>
<dbReference type="InterPro" id="IPR023750">
    <property type="entry name" value="RbsD-like_sf"/>
</dbReference>
<evidence type="ECO:0000313" key="5">
    <source>
        <dbReference type="Proteomes" id="UP000595703"/>
    </source>
</evidence>
<dbReference type="Pfam" id="PF05025">
    <property type="entry name" value="RbsD_FucU"/>
    <property type="match status" value="1"/>
</dbReference>
<dbReference type="SUPFAM" id="SSF102546">
    <property type="entry name" value="RbsD-like"/>
    <property type="match status" value="1"/>
</dbReference>
<reference evidence="4 5" key="4">
    <citation type="journal article" date="2020" name="Sci. Rep.">
        <title>beta-carboline chemical signals induce reveromycin production through a LuxR family regulator in Streptomyces sp. SN-593.</title>
        <authorList>
            <person name="Panthee S."/>
            <person name="Kito N."/>
            <person name="Hayashi T."/>
            <person name="Shimizu T."/>
            <person name="Ishikawa J."/>
            <person name="Hamamoto H."/>
            <person name="Osada H."/>
            <person name="Takahashi S."/>
        </authorList>
    </citation>
    <scope>NUCLEOTIDE SEQUENCE [LARGE SCALE GENOMIC DNA]</scope>
    <source>
        <strain evidence="4 5">SN-593</strain>
    </source>
</reference>
<dbReference type="GO" id="GO:0062193">
    <property type="term" value="F:D-ribose pyranase activity"/>
    <property type="evidence" value="ECO:0007669"/>
    <property type="project" value="UniProtKB-EC"/>
</dbReference>
<keyword evidence="5" id="KW-1185">Reference proteome</keyword>
<dbReference type="KEGG" id="arev:RVR_5213"/>
<dbReference type="InterPro" id="IPR007721">
    <property type="entry name" value="RbsD_FucU"/>
</dbReference>